<dbReference type="AlphaFoldDB" id="A0A5C1H851"/>
<dbReference type="EMBL" id="MK573207">
    <property type="protein sequence ID" value="QEM01787.1"/>
    <property type="molecule type" value="Genomic_DNA"/>
</dbReference>
<dbReference type="InterPro" id="IPR001865">
    <property type="entry name" value="Ribosomal_uS2"/>
</dbReference>
<dbReference type="HAMAP" id="MF_00291_B">
    <property type="entry name" value="Ribosomal_uS2_B"/>
    <property type="match status" value="1"/>
</dbReference>
<name>A0A5C1H851_9APIC</name>
<evidence type="ECO:0000256" key="1">
    <source>
        <dbReference type="ARBA" id="ARBA00006242"/>
    </source>
</evidence>
<gene>
    <name evidence="2" type="primary">rps2</name>
</gene>
<proteinExistence type="inferred from homology"/>
<dbReference type="PANTHER" id="PTHR12534">
    <property type="entry name" value="30S RIBOSOMAL PROTEIN S2 PROKARYOTIC AND ORGANELLAR"/>
    <property type="match status" value="1"/>
</dbReference>
<comment type="similarity">
    <text evidence="1">Belongs to the universal ribosomal protein uS2 family.</text>
</comment>
<dbReference type="PANTHER" id="PTHR12534:SF0">
    <property type="entry name" value="SMALL RIBOSOMAL SUBUNIT PROTEIN US2M"/>
    <property type="match status" value="1"/>
</dbReference>
<dbReference type="PRINTS" id="PR00395">
    <property type="entry name" value="RIBOSOMALS2"/>
</dbReference>
<dbReference type="NCBIfam" id="TIGR01011">
    <property type="entry name" value="rpsB_bact"/>
    <property type="match status" value="1"/>
</dbReference>
<dbReference type="GO" id="GO:0003735">
    <property type="term" value="F:structural constituent of ribosome"/>
    <property type="evidence" value="ECO:0007669"/>
    <property type="project" value="InterPro"/>
</dbReference>
<dbReference type="Pfam" id="PF00318">
    <property type="entry name" value="Ribosomal_S2"/>
    <property type="match status" value="1"/>
</dbReference>
<evidence type="ECO:0000313" key="2">
    <source>
        <dbReference type="EMBL" id="QEM01787.1"/>
    </source>
</evidence>
<organism evidence="2">
    <name type="scientific">Nephromyces sp. ex Molgula occidentalis</name>
    <dbReference type="NCBI Taxonomy" id="2544991"/>
    <lineage>
        <taxon>Eukaryota</taxon>
        <taxon>Sar</taxon>
        <taxon>Alveolata</taxon>
        <taxon>Apicomplexa</taxon>
        <taxon>Aconoidasida</taxon>
        <taxon>Nephromycida</taxon>
        <taxon>Nephromyces</taxon>
    </lineage>
</organism>
<protein>
    <submittedName>
        <fullName evidence="2">30S ribosomal protein S2</fullName>
    </submittedName>
</protein>
<dbReference type="Gene3D" id="3.40.50.10490">
    <property type="entry name" value="Glucose-6-phosphate isomerase like protein, domain 1"/>
    <property type="match status" value="1"/>
</dbReference>
<dbReference type="InterPro" id="IPR005706">
    <property type="entry name" value="Ribosomal_uS2_bac/mit/plastid"/>
</dbReference>
<accession>A0A5C1H851</accession>
<keyword evidence="2" id="KW-0687">Ribonucleoprotein</keyword>
<sequence length="241" mass="28831">MNIITLKNLINYKVQIGNIFLKKNFNNKNIIIYKIINNNCIIDLIQTSKYLLKTYILLYKISLYNKNILFINTTNIIKNLLKKTAKLTKQFYIIKYFKIGFFSNWNIIYNNILLLYWVETIIKLIKKQIIFENLNIKNKKKIYFLYNKLYYKFKNFKGIIKLPTIIFFLDLEKDNKILKEIKNLNKIIISIVNSYNNLNFINLPIPGNNKNYYSIKLILEIITTALIQGNLKYNLLINNLN</sequence>
<keyword evidence="2" id="KW-0689">Ribosomal protein</keyword>
<dbReference type="InterPro" id="IPR023591">
    <property type="entry name" value="Ribosomal_uS2_flav_dom_sf"/>
</dbReference>
<dbReference type="GO" id="GO:0006412">
    <property type="term" value="P:translation"/>
    <property type="evidence" value="ECO:0007669"/>
    <property type="project" value="InterPro"/>
</dbReference>
<reference evidence="2" key="1">
    <citation type="journal article" date="2019" name="Genome Biol. Evol.">
        <title>Nephromyces represents a diverse and novel lineage of the Apicomplexa that has retained apicoplasts.</title>
        <authorList>
            <person name="Munoz-Gomez S.A."/>
            <person name="Durnin K."/>
            <person name="Eme L."/>
            <person name="Paight C."/>
            <person name="Lane C.E."/>
            <person name="Saffo M.B."/>
            <person name="Slamovits C.H."/>
        </authorList>
    </citation>
    <scope>NUCLEOTIDE SEQUENCE</scope>
    <source>
        <strain evidence="2">678</strain>
    </source>
</reference>
<dbReference type="SUPFAM" id="SSF52313">
    <property type="entry name" value="Ribosomal protein S2"/>
    <property type="match status" value="1"/>
</dbReference>
<dbReference type="GO" id="GO:0005763">
    <property type="term" value="C:mitochondrial small ribosomal subunit"/>
    <property type="evidence" value="ECO:0007669"/>
    <property type="project" value="TreeGrafter"/>
</dbReference>